<comment type="caution">
    <text evidence="1">The sequence shown here is derived from an EMBL/GenBank/DDBJ whole genome shotgun (WGS) entry which is preliminary data.</text>
</comment>
<accession>A0A4R2GUQ3</accession>
<organism evidence="1 2">
    <name type="scientific">Camelimonas lactis</name>
    <dbReference type="NCBI Taxonomy" id="659006"/>
    <lineage>
        <taxon>Bacteria</taxon>
        <taxon>Pseudomonadati</taxon>
        <taxon>Pseudomonadota</taxon>
        <taxon>Alphaproteobacteria</taxon>
        <taxon>Hyphomicrobiales</taxon>
        <taxon>Chelatococcaceae</taxon>
        <taxon>Camelimonas</taxon>
    </lineage>
</organism>
<dbReference type="Proteomes" id="UP000294881">
    <property type="component" value="Unassembled WGS sequence"/>
</dbReference>
<proteinExistence type="predicted"/>
<evidence type="ECO:0000313" key="1">
    <source>
        <dbReference type="EMBL" id="TCO14237.1"/>
    </source>
</evidence>
<protein>
    <submittedName>
        <fullName evidence="1">Uncharacterized protein</fullName>
    </submittedName>
</protein>
<keyword evidence="2" id="KW-1185">Reference proteome</keyword>
<gene>
    <name evidence="1" type="ORF">EV666_104190</name>
</gene>
<evidence type="ECO:0000313" key="2">
    <source>
        <dbReference type="Proteomes" id="UP000294881"/>
    </source>
</evidence>
<dbReference type="EMBL" id="SLWL01000004">
    <property type="protein sequence ID" value="TCO14237.1"/>
    <property type="molecule type" value="Genomic_DNA"/>
</dbReference>
<reference evidence="1 2" key="1">
    <citation type="submission" date="2019-03" db="EMBL/GenBank/DDBJ databases">
        <title>Genomic Encyclopedia of Type Strains, Phase IV (KMG-IV): sequencing the most valuable type-strain genomes for metagenomic binning, comparative biology and taxonomic classification.</title>
        <authorList>
            <person name="Goeker M."/>
        </authorList>
    </citation>
    <scope>NUCLEOTIDE SEQUENCE [LARGE SCALE GENOMIC DNA]</scope>
    <source>
        <strain evidence="1 2">DSM 22958</strain>
    </source>
</reference>
<sequence>MLVGGDWVVFHEQREGGQLMLTAHGAPPTAASDAYALIENAPRDDSQLSGFLREIRRRLGPFHVLRLVVCHGGEGGEASLAGRLSRRLRGVRVHGFKGRVRGLEPTVLRRVLEQAPGRDVALPGRALARVHGAVAHVSEPGEKSFRPRNQEVVFQDGVQIHDVHAPPWEQLPGRIRGAGGESRYFAGTMDYFHKIADEGLREVVAVGMV</sequence>
<dbReference type="AlphaFoldDB" id="A0A4R2GUQ3"/>
<name>A0A4R2GUQ3_9HYPH</name>